<dbReference type="InterPro" id="IPR010817">
    <property type="entry name" value="HemY_N"/>
</dbReference>
<comment type="caution">
    <text evidence="7">The sequence shown here is derived from an EMBL/GenBank/DDBJ whole genome shotgun (WGS) entry which is preliminary data.</text>
</comment>
<feature type="domain" description="HemY N-terminal" evidence="6">
    <location>
        <begin position="26"/>
        <end position="132"/>
    </location>
</feature>
<sequence length="369" mass="41157">MIKTLMVIAVVALAMAAGHLLIDEKGYVLIAFNDKTIEGTIVAFVILFFMVLIGAWLVFKLLSLLWQIYHKTTGHFGNRKRVRSLQALNQAVWGMLNDDADTVQSAFAKSNAPSQWQDQQHALQAKAALQAGDQTGALQHLQAMSDEAQAQVPKLWLKANQTEQALALLSQPMQQKKPSAAAVSSYLDGLLQEQKLTEVVDTLSSKYKQLDLTQAYWQGFFKRFFSLAQQDATSYLSQLPKAVQAHAQQAYLQAMASQGQLSIIHDALTRLLKKGQYHQLASVLAHAKGGDTKLTQAIQSSLKKQEQNSELLFCLACMANAEGDFELAAKIFASLPEQDWQPTWVEPALYSFEQTGQYQRAYQLARHQW</sequence>
<dbReference type="STRING" id="327939.BIW53_00115"/>
<dbReference type="Proteomes" id="UP000180253">
    <property type="component" value="Unassembled WGS sequence"/>
</dbReference>
<evidence type="ECO:0000259" key="6">
    <source>
        <dbReference type="Pfam" id="PF07219"/>
    </source>
</evidence>
<organism evidence="7 8">
    <name type="scientific">Pseudoalteromonas byunsanensis</name>
    <dbReference type="NCBI Taxonomy" id="327939"/>
    <lineage>
        <taxon>Bacteria</taxon>
        <taxon>Pseudomonadati</taxon>
        <taxon>Pseudomonadota</taxon>
        <taxon>Gammaproteobacteria</taxon>
        <taxon>Alteromonadales</taxon>
        <taxon>Pseudoalteromonadaceae</taxon>
        <taxon>Pseudoalteromonas</taxon>
    </lineage>
</organism>
<feature type="transmembrane region" description="Helical" evidence="5">
    <location>
        <begin position="40"/>
        <end position="59"/>
    </location>
</feature>
<accession>A0A1S1N9C2</accession>
<evidence type="ECO:0000313" key="7">
    <source>
        <dbReference type="EMBL" id="OHU97967.1"/>
    </source>
</evidence>
<dbReference type="RefSeq" id="WP_070989446.1">
    <property type="nucleotide sequence ID" value="NZ_CBCSHD010000016.1"/>
</dbReference>
<dbReference type="GO" id="GO:0016020">
    <property type="term" value="C:membrane"/>
    <property type="evidence" value="ECO:0007669"/>
    <property type="project" value="UniProtKB-SubCell"/>
</dbReference>
<dbReference type="AlphaFoldDB" id="A0A1S1N9C2"/>
<evidence type="ECO:0000256" key="2">
    <source>
        <dbReference type="ARBA" id="ARBA00022692"/>
    </source>
</evidence>
<keyword evidence="4 5" id="KW-0472">Membrane</keyword>
<name>A0A1S1N9C2_9GAMM</name>
<keyword evidence="2 5" id="KW-0812">Transmembrane</keyword>
<evidence type="ECO:0000256" key="1">
    <source>
        <dbReference type="ARBA" id="ARBA00004370"/>
    </source>
</evidence>
<reference evidence="7 8" key="1">
    <citation type="submission" date="2016-10" db="EMBL/GenBank/DDBJ databases">
        <title>Pseudoalteromonas amylolytica sp. nov., isolated from the surface seawater.</title>
        <authorList>
            <person name="Wu Y.-H."/>
            <person name="Cheng H."/>
            <person name="Jin X.-B."/>
            <person name="Wang C.-S."/>
            <person name="Xu X.-W."/>
        </authorList>
    </citation>
    <scope>NUCLEOTIDE SEQUENCE [LARGE SCALE GENOMIC DNA]</scope>
    <source>
        <strain evidence="7 8">JCM 12483</strain>
    </source>
</reference>
<keyword evidence="8" id="KW-1185">Reference proteome</keyword>
<evidence type="ECO:0000313" key="8">
    <source>
        <dbReference type="Proteomes" id="UP000180253"/>
    </source>
</evidence>
<dbReference type="EMBL" id="MNAN01000006">
    <property type="protein sequence ID" value="OHU97967.1"/>
    <property type="molecule type" value="Genomic_DNA"/>
</dbReference>
<evidence type="ECO:0000256" key="5">
    <source>
        <dbReference type="SAM" id="Phobius"/>
    </source>
</evidence>
<evidence type="ECO:0000256" key="3">
    <source>
        <dbReference type="ARBA" id="ARBA00022989"/>
    </source>
</evidence>
<protein>
    <recommendedName>
        <fullName evidence="6">HemY N-terminal domain-containing protein</fullName>
    </recommendedName>
</protein>
<gene>
    <name evidence="7" type="ORF">BIW53_00115</name>
</gene>
<keyword evidence="3 5" id="KW-1133">Transmembrane helix</keyword>
<dbReference type="Pfam" id="PF07219">
    <property type="entry name" value="HemY_N"/>
    <property type="match status" value="1"/>
</dbReference>
<evidence type="ECO:0000256" key="4">
    <source>
        <dbReference type="ARBA" id="ARBA00023136"/>
    </source>
</evidence>
<proteinExistence type="predicted"/>
<comment type="subcellular location">
    <subcellularLocation>
        <location evidence="1">Membrane</location>
    </subcellularLocation>
</comment>
<dbReference type="OrthoDB" id="7067577at2"/>